<keyword evidence="5" id="KW-0133">Cell shape</keyword>
<comment type="similarity">
    <text evidence="6">Belongs to the FtsA/MreB family.</text>
</comment>
<evidence type="ECO:0000256" key="3">
    <source>
        <dbReference type="ARBA" id="ARBA00022741"/>
    </source>
</evidence>
<dbReference type="Pfam" id="PF06723">
    <property type="entry name" value="MreB_Mbl"/>
    <property type="match status" value="2"/>
</dbReference>
<dbReference type="GO" id="GO:0005737">
    <property type="term" value="C:cytoplasm"/>
    <property type="evidence" value="ECO:0007669"/>
    <property type="project" value="UniProtKB-SubCell"/>
</dbReference>
<protein>
    <submittedName>
        <fullName evidence="8">MreB/Mbl protein</fullName>
    </submittedName>
</protein>
<dbReference type="EMBL" id="FNKK01000002">
    <property type="protein sequence ID" value="SDQ89436.1"/>
    <property type="molecule type" value="Genomic_DNA"/>
</dbReference>
<organism evidence="8 9">
    <name type="scientific">Thermostaphylospora chromogena</name>
    <dbReference type="NCBI Taxonomy" id="35622"/>
    <lineage>
        <taxon>Bacteria</taxon>
        <taxon>Bacillati</taxon>
        <taxon>Actinomycetota</taxon>
        <taxon>Actinomycetes</taxon>
        <taxon>Streptosporangiales</taxon>
        <taxon>Thermomonosporaceae</taxon>
        <taxon>Thermostaphylospora</taxon>
    </lineage>
</organism>
<dbReference type="GO" id="GO:0008360">
    <property type="term" value="P:regulation of cell shape"/>
    <property type="evidence" value="ECO:0007669"/>
    <property type="project" value="UniProtKB-KW"/>
</dbReference>
<keyword evidence="3" id="KW-0547">Nucleotide-binding</keyword>
<gene>
    <name evidence="8" type="ORF">SAMN04489764_2528</name>
</gene>
<evidence type="ECO:0000256" key="2">
    <source>
        <dbReference type="ARBA" id="ARBA00022490"/>
    </source>
</evidence>
<evidence type="ECO:0000313" key="9">
    <source>
        <dbReference type="Proteomes" id="UP000217103"/>
    </source>
</evidence>
<comment type="subcellular location">
    <subcellularLocation>
        <location evidence="1">Cytoplasm</location>
    </subcellularLocation>
</comment>
<name>A0A1H1EMT7_9ACTN</name>
<dbReference type="Proteomes" id="UP000217103">
    <property type="component" value="Unassembled WGS sequence"/>
</dbReference>
<evidence type="ECO:0000256" key="7">
    <source>
        <dbReference type="SAM" id="MobiDB-lite"/>
    </source>
</evidence>
<dbReference type="PANTHER" id="PTHR42749">
    <property type="entry name" value="CELL SHAPE-DETERMINING PROTEIN MREB"/>
    <property type="match status" value="1"/>
</dbReference>
<dbReference type="GO" id="GO:0000902">
    <property type="term" value="P:cell morphogenesis"/>
    <property type="evidence" value="ECO:0007669"/>
    <property type="project" value="InterPro"/>
</dbReference>
<evidence type="ECO:0000313" key="8">
    <source>
        <dbReference type="EMBL" id="SDQ89436.1"/>
    </source>
</evidence>
<dbReference type="SUPFAM" id="SSF53067">
    <property type="entry name" value="Actin-like ATPase domain"/>
    <property type="match status" value="2"/>
</dbReference>
<dbReference type="PRINTS" id="PR01652">
    <property type="entry name" value="SHAPEPROTEIN"/>
</dbReference>
<evidence type="ECO:0000256" key="4">
    <source>
        <dbReference type="ARBA" id="ARBA00022840"/>
    </source>
</evidence>
<dbReference type="Gene3D" id="3.30.420.40">
    <property type="match status" value="2"/>
</dbReference>
<keyword evidence="2" id="KW-0963">Cytoplasm</keyword>
<sequence>MVSRMSGSWRASAEPAAFPPRPKGGADGAGAADPVAGERSLTRGYAALDLGTARTRSLGAGGAAIAERPSSVPADARGASTDGAGSLRPLRHGVVVDQAACNRLVRLVLRDIGLSEAWPLERVLVGVPVAATSSNRQAVRTAVHAVAGCEVTLVEEPLAAAVGIGLDVTDSTPRLLLDVGAGIVEAVVINAGAITDARALQLSATTKEGVPSYAIDSVVTMTSMLLRDVPAHLRPAVRDTGLAVTGGGAAQPRLLRRLRTALRIPVHPAPEPAHATIRGLTRLCRRPSLADRLAGRGR</sequence>
<dbReference type="AlphaFoldDB" id="A0A1H1EMT7"/>
<dbReference type="PANTHER" id="PTHR42749:SF1">
    <property type="entry name" value="CELL SHAPE-DETERMINING PROTEIN MREB"/>
    <property type="match status" value="1"/>
</dbReference>
<feature type="region of interest" description="Disordered" evidence="7">
    <location>
        <begin position="61"/>
        <end position="84"/>
    </location>
</feature>
<proteinExistence type="inferred from homology"/>
<dbReference type="InterPro" id="IPR043129">
    <property type="entry name" value="ATPase_NBD"/>
</dbReference>
<evidence type="ECO:0000256" key="1">
    <source>
        <dbReference type="ARBA" id="ARBA00004496"/>
    </source>
</evidence>
<evidence type="ECO:0000256" key="6">
    <source>
        <dbReference type="ARBA" id="ARBA00023458"/>
    </source>
</evidence>
<dbReference type="STRING" id="35622.SAMN04489764_2528"/>
<keyword evidence="9" id="KW-1185">Reference proteome</keyword>
<reference evidence="8 9" key="1">
    <citation type="submission" date="2016-10" db="EMBL/GenBank/DDBJ databases">
        <authorList>
            <person name="de Groot N.N."/>
        </authorList>
    </citation>
    <scope>NUCLEOTIDE SEQUENCE [LARGE SCALE GENOMIC DNA]</scope>
    <source>
        <strain evidence="8 9">DSM 43794</strain>
    </source>
</reference>
<evidence type="ECO:0000256" key="5">
    <source>
        <dbReference type="ARBA" id="ARBA00022960"/>
    </source>
</evidence>
<dbReference type="InterPro" id="IPR056546">
    <property type="entry name" value="MreB_MamK-like"/>
</dbReference>
<accession>A0A1H1EMT7</accession>
<feature type="region of interest" description="Disordered" evidence="7">
    <location>
        <begin position="1"/>
        <end position="35"/>
    </location>
</feature>
<dbReference type="InterPro" id="IPR004753">
    <property type="entry name" value="MreB"/>
</dbReference>
<keyword evidence="4" id="KW-0067">ATP-binding</keyword>
<dbReference type="GO" id="GO:0005524">
    <property type="term" value="F:ATP binding"/>
    <property type="evidence" value="ECO:0007669"/>
    <property type="project" value="UniProtKB-KW"/>
</dbReference>
<dbReference type="OrthoDB" id="3471776at2"/>